<feature type="region of interest" description="Disordered" evidence="1">
    <location>
        <begin position="83"/>
        <end position="115"/>
    </location>
</feature>
<dbReference type="AlphaFoldDB" id="A0A1E7FFW7"/>
<evidence type="ECO:0000313" key="3">
    <source>
        <dbReference type="Proteomes" id="UP000095751"/>
    </source>
</evidence>
<dbReference type="EMBL" id="KV784358">
    <property type="protein sequence ID" value="OEU16683.1"/>
    <property type="molecule type" value="Genomic_DNA"/>
</dbReference>
<name>A0A1E7FFW7_9STRA</name>
<dbReference type="KEGG" id="fcy:FRACYDRAFT_239278"/>
<reference evidence="2 3" key="1">
    <citation type="submission" date="2016-09" db="EMBL/GenBank/DDBJ databases">
        <title>Extensive genetic diversity and differential bi-allelic expression allows diatom success in the polar Southern Ocean.</title>
        <authorList>
            <consortium name="DOE Joint Genome Institute"/>
            <person name="Mock T."/>
            <person name="Otillar R.P."/>
            <person name="Strauss J."/>
            <person name="Dupont C."/>
            <person name="Frickenhaus S."/>
            <person name="Maumus F."/>
            <person name="Mcmullan M."/>
            <person name="Sanges R."/>
            <person name="Schmutz J."/>
            <person name="Toseland A."/>
            <person name="Valas R."/>
            <person name="Veluchamy A."/>
            <person name="Ward B.J."/>
            <person name="Allen A."/>
            <person name="Barry K."/>
            <person name="Falciatore A."/>
            <person name="Ferrante M."/>
            <person name="Fortunato A.E."/>
            <person name="Gloeckner G."/>
            <person name="Gruber A."/>
            <person name="Hipkin R."/>
            <person name="Janech M."/>
            <person name="Kroth P."/>
            <person name="Leese F."/>
            <person name="Lindquist E."/>
            <person name="Lyon B.R."/>
            <person name="Martin J."/>
            <person name="Mayer C."/>
            <person name="Parker M."/>
            <person name="Quesneville H."/>
            <person name="Raymond J."/>
            <person name="Uhlig C."/>
            <person name="Valentin K.U."/>
            <person name="Worden A.Z."/>
            <person name="Armbrust E.V."/>
            <person name="Bowler C."/>
            <person name="Green B."/>
            <person name="Moulton V."/>
            <person name="Van Oosterhout C."/>
            <person name="Grigoriev I."/>
        </authorList>
    </citation>
    <scope>NUCLEOTIDE SEQUENCE [LARGE SCALE GENOMIC DNA]</scope>
    <source>
        <strain evidence="2 3">CCMP1102</strain>
    </source>
</reference>
<organism evidence="2 3">
    <name type="scientific">Fragilariopsis cylindrus CCMP1102</name>
    <dbReference type="NCBI Taxonomy" id="635003"/>
    <lineage>
        <taxon>Eukaryota</taxon>
        <taxon>Sar</taxon>
        <taxon>Stramenopiles</taxon>
        <taxon>Ochrophyta</taxon>
        <taxon>Bacillariophyta</taxon>
        <taxon>Bacillariophyceae</taxon>
        <taxon>Bacillariophycidae</taxon>
        <taxon>Bacillariales</taxon>
        <taxon>Bacillariaceae</taxon>
        <taxon>Fragilariopsis</taxon>
    </lineage>
</organism>
<sequence length="357" mass="39788">MSSFSDLDKVTLPQTVNQEQLDEIGTEASKLYQGAAGDTFVYFDRATSFFILTSYSNTELTCELHRSKSIDEQKLLRAELYYRESDSPKYQPRGESDSPKYRPRGDSSTTSSDSSLCFSLKGTLGYMTRKPKAMRTTPHKLLGTTIQIKGNPSVVETTKKPPGSTIAIPHPGSLLDVSSPLPQGDAIVPNSVAKLPNRPNSVLAAACVGETSPGVAVMYSAATSEFAGPESAAASQPAKNKKRKVNTAIDRIHLRPRSGPQKCCLPRDYDYLDGRRFDQKALKDFQKKQKYLKDLQKKQEQVRKTGVPENSNLNAVEADQPWDPAEEQDRLMIRQLRKQHDDIEKNGHRLRTDEDSY</sequence>
<evidence type="ECO:0000313" key="2">
    <source>
        <dbReference type="EMBL" id="OEU16683.1"/>
    </source>
</evidence>
<proteinExistence type="predicted"/>
<accession>A0A1E7FFW7</accession>
<protein>
    <submittedName>
        <fullName evidence="2">Uncharacterized protein</fullName>
    </submittedName>
</protein>
<feature type="region of interest" description="Disordered" evidence="1">
    <location>
        <begin position="297"/>
        <end position="357"/>
    </location>
</feature>
<keyword evidence="3" id="KW-1185">Reference proteome</keyword>
<feature type="compositionally biased region" description="Basic and acidic residues" evidence="1">
    <location>
        <begin position="327"/>
        <end position="357"/>
    </location>
</feature>
<evidence type="ECO:0000256" key="1">
    <source>
        <dbReference type="SAM" id="MobiDB-lite"/>
    </source>
</evidence>
<dbReference type="InParanoid" id="A0A1E7FFW7"/>
<dbReference type="Proteomes" id="UP000095751">
    <property type="component" value="Unassembled WGS sequence"/>
</dbReference>
<gene>
    <name evidence="2" type="ORF">FRACYDRAFT_239278</name>
</gene>
<feature type="compositionally biased region" description="Low complexity" evidence="1">
    <location>
        <begin position="106"/>
        <end position="115"/>
    </location>
</feature>
<feature type="compositionally biased region" description="Basic and acidic residues" evidence="1">
    <location>
        <begin position="83"/>
        <end position="105"/>
    </location>
</feature>